<reference evidence="13" key="1">
    <citation type="submission" date="2012-04" db="EMBL/GenBank/DDBJ databases">
        <title>The Genome Sequence of Loa loa.</title>
        <authorList>
            <consortium name="The Broad Institute Genome Sequencing Platform"/>
            <consortium name="Broad Institute Genome Sequencing Center for Infectious Disease"/>
            <person name="Nutman T.B."/>
            <person name="Fink D.L."/>
            <person name="Russ C."/>
            <person name="Young S."/>
            <person name="Zeng Q."/>
            <person name="Gargeya S."/>
            <person name="Alvarado L."/>
            <person name="Berlin A."/>
            <person name="Chapman S.B."/>
            <person name="Chen Z."/>
            <person name="Freedman E."/>
            <person name="Gellesch M."/>
            <person name="Goldberg J."/>
            <person name="Griggs A."/>
            <person name="Gujja S."/>
            <person name="Heilman E.R."/>
            <person name="Heiman D."/>
            <person name="Howarth C."/>
            <person name="Mehta T."/>
            <person name="Neiman D."/>
            <person name="Pearson M."/>
            <person name="Roberts A."/>
            <person name="Saif S."/>
            <person name="Shea T."/>
            <person name="Shenoy N."/>
            <person name="Sisk P."/>
            <person name="Stolte C."/>
            <person name="Sykes S."/>
            <person name="White J."/>
            <person name="Yandava C."/>
            <person name="Haas B."/>
            <person name="Henn M.R."/>
            <person name="Nusbaum C."/>
            <person name="Birren B."/>
        </authorList>
    </citation>
    <scope>NUCLEOTIDE SEQUENCE [LARGE SCALE GENOMIC DNA]</scope>
</reference>
<feature type="region of interest" description="Disordered" evidence="8">
    <location>
        <begin position="339"/>
        <end position="394"/>
    </location>
</feature>
<dbReference type="Gene3D" id="1.10.10.10">
    <property type="entry name" value="Winged helix-like DNA-binding domain superfamily/Winged helix DNA-binding domain"/>
    <property type="match status" value="1"/>
</dbReference>
<dbReference type="PROSITE" id="PS51688">
    <property type="entry name" value="ICA"/>
    <property type="match status" value="1"/>
</dbReference>
<dbReference type="InterPro" id="IPR008967">
    <property type="entry name" value="p53-like_TF_DNA-bd_sf"/>
</dbReference>
<keyword evidence="4 9" id="KW-1133">Transmembrane helix</keyword>
<dbReference type="InParanoid" id="A0A1S0UG68"/>
<dbReference type="PANTHER" id="PTHR13029">
    <property type="match status" value="1"/>
</dbReference>
<dbReference type="InterPro" id="IPR025719">
    <property type="entry name" value="MYRF_C2"/>
</dbReference>
<evidence type="ECO:0000256" key="3">
    <source>
        <dbReference type="ARBA" id="ARBA00022692"/>
    </source>
</evidence>
<feature type="compositionally biased region" description="Polar residues" evidence="8">
    <location>
        <begin position="314"/>
        <end position="323"/>
    </location>
</feature>
<dbReference type="InterPro" id="IPR030392">
    <property type="entry name" value="S74_ICA"/>
</dbReference>
<feature type="compositionally biased region" description="Low complexity" evidence="8">
    <location>
        <begin position="258"/>
        <end position="270"/>
    </location>
</feature>
<name>A0A1S0UG68_LOALO</name>
<dbReference type="GO" id="GO:0003700">
    <property type="term" value="F:DNA-binding transcription factor activity"/>
    <property type="evidence" value="ECO:0007669"/>
    <property type="project" value="UniProtKB-UniRule"/>
</dbReference>
<evidence type="ECO:0000256" key="5">
    <source>
        <dbReference type="ARBA" id="ARBA00023125"/>
    </source>
</evidence>
<feature type="transmembrane region" description="Helical" evidence="9">
    <location>
        <begin position="869"/>
        <end position="889"/>
    </location>
</feature>
<dbReference type="InterPro" id="IPR036388">
    <property type="entry name" value="WH-like_DNA-bd_sf"/>
</dbReference>
<gene>
    <name evidence="13" type="ORF">LOAG_18752</name>
</gene>
<dbReference type="RefSeq" id="XP_020304804.1">
    <property type="nucleotide sequence ID" value="XM_020451414.1"/>
</dbReference>
<evidence type="ECO:0000313" key="13">
    <source>
        <dbReference type="EMBL" id="EJD73857.1"/>
    </source>
</evidence>
<dbReference type="CTD" id="9947768"/>
<dbReference type="Pfam" id="PF13887">
    <property type="entry name" value="MYRF_ICA"/>
    <property type="match status" value="1"/>
</dbReference>
<protein>
    <submittedName>
        <fullName evidence="13">CBR-PQN-47 protein</fullName>
    </submittedName>
</protein>
<feature type="compositionally biased region" description="Low complexity" evidence="8">
    <location>
        <begin position="348"/>
        <end position="360"/>
    </location>
</feature>
<dbReference type="GO" id="GO:0045893">
    <property type="term" value="P:positive regulation of DNA-templated transcription"/>
    <property type="evidence" value="ECO:0007669"/>
    <property type="project" value="TreeGrafter"/>
</dbReference>
<evidence type="ECO:0000256" key="9">
    <source>
        <dbReference type="SAM" id="Phobius"/>
    </source>
</evidence>
<feature type="DNA-binding region" description="NDT80" evidence="7">
    <location>
        <begin position="340"/>
        <end position="625"/>
    </location>
</feature>
<dbReference type="GO" id="GO:0016540">
    <property type="term" value="P:protein autoprocessing"/>
    <property type="evidence" value="ECO:0007669"/>
    <property type="project" value="InterPro"/>
</dbReference>
<feature type="compositionally biased region" description="Pro residues" evidence="8">
    <location>
        <begin position="371"/>
        <end position="381"/>
    </location>
</feature>
<feature type="region of interest" description="Disordered" evidence="8">
    <location>
        <begin position="199"/>
        <end position="232"/>
    </location>
</feature>
<evidence type="ECO:0000259" key="11">
    <source>
        <dbReference type="PROSITE" id="PS51517"/>
    </source>
</evidence>
<feature type="domain" description="Peptidase S74" evidence="12">
    <location>
        <begin position="671"/>
        <end position="770"/>
    </location>
</feature>
<keyword evidence="6 9" id="KW-0472">Membrane</keyword>
<proteinExistence type="inferred from homology"/>
<dbReference type="OMA" id="TKESHER"/>
<dbReference type="SUPFAM" id="SSF49417">
    <property type="entry name" value="p53-like transcription factors"/>
    <property type="match status" value="1"/>
</dbReference>
<dbReference type="GO" id="GO:0005634">
    <property type="term" value="C:nucleus"/>
    <property type="evidence" value="ECO:0007669"/>
    <property type="project" value="TreeGrafter"/>
</dbReference>
<dbReference type="PANTHER" id="PTHR13029:SF18">
    <property type="entry name" value="MYELIN REGULATORY FACTOR HOMOLOG 1"/>
    <property type="match status" value="1"/>
</dbReference>
<evidence type="ECO:0000256" key="7">
    <source>
        <dbReference type="PROSITE-ProRule" id="PRU00850"/>
    </source>
</evidence>
<feature type="compositionally biased region" description="Polar residues" evidence="8">
    <location>
        <begin position="216"/>
        <end position="232"/>
    </location>
</feature>
<feature type="domain" description="Ig-like" evidence="10">
    <location>
        <begin position="560"/>
        <end position="663"/>
    </location>
</feature>
<organism evidence="13">
    <name type="scientific">Loa loa</name>
    <name type="common">Eye worm</name>
    <name type="synonym">Filaria loa</name>
    <dbReference type="NCBI Taxonomy" id="7209"/>
    <lineage>
        <taxon>Eukaryota</taxon>
        <taxon>Metazoa</taxon>
        <taxon>Ecdysozoa</taxon>
        <taxon>Nematoda</taxon>
        <taxon>Chromadorea</taxon>
        <taxon>Rhabditida</taxon>
        <taxon>Spirurina</taxon>
        <taxon>Spiruromorpha</taxon>
        <taxon>Filarioidea</taxon>
        <taxon>Onchocercidae</taxon>
        <taxon>Loa</taxon>
    </lineage>
</organism>
<accession>A0A1S0UG68</accession>
<evidence type="ECO:0000259" key="10">
    <source>
        <dbReference type="PROSITE" id="PS50835"/>
    </source>
</evidence>
<dbReference type="PROSITE" id="PS50835">
    <property type="entry name" value="IG_LIKE"/>
    <property type="match status" value="1"/>
</dbReference>
<dbReference type="OrthoDB" id="27041at2759"/>
<feature type="domain" description="NDT80" evidence="11">
    <location>
        <begin position="340"/>
        <end position="625"/>
    </location>
</feature>
<dbReference type="GeneID" id="9947768"/>
<evidence type="ECO:0000256" key="6">
    <source>
        <dbReference type="ARBA" id="ARBA00023136"/>
    </source>
</evidence>
<feature type="region of interest" description="Disordered" evidence="8">
    <location>
        <begin position="57"/>
        <end position="93"/>
    </location>
</feature>
<feature type="compositionally biased region" description="Low complexity" evidence="8">
    <location>
        <begin position="127"/>
        <end position="146"/>
    </location>
</feature>
<dbReference type="InterPro" id="IPR007110">
    <property type="entry name" value="Ig-like_dom"/>
</dbReference>
<dbReference type="GO" id="GO:0005789">
    <property type="term" value="C:endoplasmic reticulum membrane"/>
    <property type="evidence" value="ECO:0007669"/>
    <property type="project" value="TreeGrafter"/>
</dbReference>
<dbReference type="PROSITE" id="PS51517">
    <property type="entry name" value="NDT80"/>
    <property type="match status" value="1"/>
</dbReference>
<evidence type="ECO:0000256" key="8">
    <source>
        <dbReference type="SAM" id="MobiDB-lite"/>
    </source>
</evidence>
<comment type="subcellular location">
    <subcellularLocation>
        <location evidence="1">Membrane</location>
        <topology evidence="1">Single-pass membrane protein</topology>
    </subcellularLocation>
</comment>
<feature type="compositionally biased region" description="Low complexity" evidence="8">
    <location>
        <begin position="69"/>
        <end position="93"/>
    </location>
</feature>
<dbReference type="Pfam" id="PF13884">
    <property type="entry name" value="Peptidase_S74"/>
    <property type="match status" value="1"/>
</dbReference>
<feature type="region of interest" description="Disordered" evidence="8">
    <location>
        <begin position="113"/>
        <end position="149"/>
    </location>
</feature>
<feature type="compositionally biased region" description="Pro residues" evidence="8">
    <location>
        <begin position="281"/>
        <end position="291"/>
    </location>
</feature>
<dbReference type="InterPro" id="IPR026932">
    <property type="entry name" value="MYRF_ICA"/>
</dbReference>
<comment type="similarity">
    <text evidence="2">Belongs to the MRF family.</text>
</comment>
<dbReference type="GO" id="GO:0043565">
    <property type="term" value="F:sequence-specific DNA binding"/>
    <property type="evidence" value="ECO:0007669"/>
    <property type="project" value="TreeGrafter"/>
</dbReference>
<feature type="region of interest" description="Disordered" evidence="8">
    <location>
        <begin position="249"/>
        <end position="323"/>
    </location>
</feature>
<evidence type="ECO:0000256" key="1">
    <source>
        <dbReference type="ARBA" id="ARBA00004167"/>
    </source>
</evidence>
<keyword evidence="3 9" id="KW-0812">Transmembrane</keyword>
<dbReference type="InterPro" id="IPR051577">
    <property type="entry name" value="MRF-like"/>
</dbReference>
<dbReference type="EMBL" id="JH712556">
    <property type="protein sequence ID" value="EJD73857.1"/>
    <property type="molecule type" value="Genomic_DNA"/>
</dbReference>
<evidence type="ECO:0000259" key="12">
    <source>
        <dbReference type="PROSITE" id="PS51688"/>
    </source>
</evidence>
<dbReference type="FunCoup" id="A0A1S0UG68">
    <property type="interactions" value="176"/>
</dbReference>
<dbReference type="Pfam" id="PF13888">
    <property type="entry name" value="MRF_C2"/>
    <property type="match status" value="1"/>
</dbReference>
<evidence type="ECO:0000256" key="4">
    <source>
        <dbReference type="ARBA" id="ARBA00022989"/>
    </source>
</evidence>
<dbReference type="InterPro" id="IPR024061">
    <property type="entry name" value="NDT80_DNA-bd_dom"/>
</dbReference>
<evidence type="ECO:0000256" key="2">
    <source>
        <dbReference type="ARBA" id="ARBA00008221"/>
    </source>
</evidence>
<dbReference type="AlphaFoldDB" id="A0A1S0UG68"/>
<dbReference type="Pfam" id="PF05224">
    <property type="entry name" value="NDT80_PhoG"/>
    <property type="match status" value="1"/>
</dbReference>
<sequence length="1160" mass="130045">MDDSVFRNIDGNCFEEDTAFSDPLSDYAGDFDIVRFLDENSTPIDSPVADTTRFISQQVQGHHHHHHQQQQQSQQHHYQQQQQQQHHPPLPQSHQNITTVAISEAANKMMYQNPARLPDSPPITDISGAGSSGSPSSASDSPYSPDNYQNYQLIHGAQQNGNGLILGVRPDLATHMLVPQELLQQNHLGNRILQHVLPSPQSDFIGNSGGYPPQSTPSALPQVSPPTVNLRPVNNSYLIQNNDYQMDPYSNVISSTASDGDGSGSQSDGQVSRKRVRSEQQPPPPPPPPPSQQQQQQPHNSVPVNVKSEPQKVSPPTVNLRPVNNSYLIQNNDYQMDPYSNVISSTASDGDGSGSQSDGQVSRKRVRSEQQPPPPPPPPPSQQQQQQPHNSVPVNVKSEPQKVFSLPSQLTVISSPVTTVEDFDDSFHQQAIKFTAFNEEHWATLYDINQRPLHQLEMHVVADKGFNYSTMDNCFVNQKKNHFQISVHIEAIDNHPPNFVKIGNELKMVKEFKLAFCGVKSEMPTSEIQIKQSTTDRRPVPHDPVSLEIHERRMTKVTVPRLHFSETTMNNQRKNGRPNPDQKYFLLVVRLIACTADGHDAIVQAYQSEKVIVRASNPGQFEPPDSDVTWQKNGSTLYYNSGSVAIGTDRAVAPLTVGGDIYCSGVVHRPSDRRMKEQIHEVDTKSALSHLAQIRVVGYSYKPEIALKWGLSEENRHRVGVIAQELAEILPDAVTDNGDFLQVDDSRIFYETVAAATELCRLTGNLEHKIEAVEKLSHKLAKLHQRKNKDIGSLASGLSDLGFSDKASFMSSHTSLASISPSCVSRDKCYRRSNKERSRSREKHWHCRNSSCHRAEPPLCSSKVTQGTIVILVGVMAVCLIAMSTLYVLDWHTRTFGYQKRPYIFESTTTNRPVVEQGGKIGQIVQVKDNVWKPPIQPHAPPLSVSCDHMYCHMFCCMERDEYSVPNDNSGDKINQQTVLTLSQQQQSLKIKGSTENRPLPHDKRAVFSSFASDVTIEILDFNVTLDSRYCISDSCKSRRGLYTLYIPISPTMPTVPLEVKFDVGDSSNYIDNCGSLRDFDQKPCNDEHAIRTDRGKQPVVQKIVEGIYELPVGNYMHSAYRFRIGYSTESCNMNESQRGRSFDEYNLIFYRRCQTAMNF</sequence>
<dbReference type="KEGG" id="loa:LOAG_18752"/>
<keyword evidence="5 7" id="KW-0238">DNA-binding</keyword>